<evidence type="ECO:0000313" key="2">
    <source>
        <dbReference type="Proteomes" id="UP000442990"/>
    </source>
</evidence>
<dbReference type="Proteomes" id="UP000442990">
    <property type="component" value="Unassembled WGS sequence"/>
</dbReference>
<comment type="caution">
    <text evidence="1">The sequence shown here is derived from an EMBL/GenBank/DDBJ whole genome shotgun (WGS) entry which is preliminary data.</text>
</comment>
<sequence>MASPSYRYLTTDALTNKVLAWDLPLTGVEFGPALSATGSLTGAVEPRLAHLVRSQLDPGNTKIYAERDGRLLWGGLIWRADPEGQQLNIEASGWGSYPYRRYDLHGQLNARGPYTYADPCKVIRDVWAYCQETPDGQLGIQVDGTTSKVTVGTPEDPYRIDWWDTPSLGDVVSDMVAVEGGPEWTEEAAWQNGTPQGRIRIGWPRLGRRRTDIHFESGVNVVTAVPVEYDADNLAQVVIALGAGEGRNRRRAVDAVRDGRLRLEHLLEVPEEKANDRLASRARTERISRQVIGEVTEITIRDHPAARFGSWQIGDDVRARIHDQWTDFDAWCRVVGWQIQPASGDTSERAVIQLQRADRFTYGGGTA</sequence>
<organism evidence="1 2">
    <name type="scientific">Streptomyces triticiradicis</name>
    <dbReference type="NCBI Taxonomy" id="2651189"/>
    <lineage>
        <taxon>Bacteria</taxon>
        <taxon>Bacillati</taxon>
        <taxon>Actinomycetota</taxon>
        <taxon>Actinomycetes</taxon>
        <taxon>Kitasatosporales</taxon>
        <taxon>Streptomycetaceae</taxon>
        <taxon>Streptomyces</taxon>
    </lineage>
</organism>
<evidence type="ECO:0000313" key="1">
    <source>
        <dbReference type="EMBL" id="KAB1989809.1"/>
    </source>
</evidence>
<gene>
    <name evidence="1" type="ORF">F8144_05545</name>
</gene>
<keyword evidence="2" id="KW-1185">Reference proteome</keyword>
<protein>
    <recommendedName>
        <fullName evidence="3">Minor tail protein</fullName>
    </recommendedName>
</protein>
<name>A0A7J5DM81_9ACTN</name>
<proteinExistence type="predicted"/>
<dbReference type="EMBL" id="WBKG01000003">
    <property type="protein sequence ID" value="KAB1989809.1"/>
    <property type="molecule type" value="Genomic_DNA"/>
</dbReference>
<evidence type="ECO:0008006" key="3">
    <source>
        <dbReference type="Google" id="ProtNLM"/>
    </source>
</evidence>
<dbReference type="RefSeq" id="WP_151468111.1">
    <property type="nucleotide sequence ID" value="NZ_WBKG01000003.1"/>
</dbReference>
<reference evidence="1 2" key="1">
    <citation type="submission" date="2019-09" db="EMBL/GenBank/DDBJ databases">
        <title>Isolation and identification of active actinomycetes.</title>
        <authorList>
            <person name="Yu Z."/>
            <person name="Han C."/>
            <person name="Yu B."/>
        </authorList>
    </citation>
    <scope>NUCLEOTIDE SEQUENCE [LARGE SCALE GENOMIC DNA]</scope>
    <source>
        <strain evidence="1 2">NEAU-H2</strain>
    </source>
</reference>
<dbReference type="AlphaFoldDB" id="A0A7J5DM81"/>
<accession>A0A7J5DM81</accession>